<dbReference type="Proteomes" id="UP000028091">
    <property type="component" value="Unassembled WGS sequence"/>
</dbReference>
<keyword evidence="1" id="KW-1133">Transmembrane helix</keyword>
<feature type="domain" description="PepSY" evidence="2">
    <location>
        <begin position="100"/>
        <end position="157"/>
    </location>
</feature>
<evidence type="ECO:0008006" key="6">
    <source>
        <dbReference type="Google" id="ProtNLM"/>
    </source>
</evidence>
<dbReference type="NCBIfam" id="NF040668">
    <property type="entry name" value="regulator_TseB"/>
    <property type="match status" value="1"/>
</dbReference>
<feature type="transmembrane region" description="Helical" evidence="1">
    <location>
        <begin position="6"/>
        <end position="27"/>
    </location>
</feature>
<dbReference type="eggNOG" id="COG5353">
    <property type="taxonomic scope" value="Bacteria"/>
</dbReference>
<dbReference type="InterPro" id="IPR054944">
    <property type="entry name" value="regulator_TseB"/>
</dbReference>
<accession>A0A081LDM8</accession>
<feature type="domain" description="Cell wall elongation regulator TseB-like" evidence="3">
    <location>
        <begin position="40"/>
        <end position="84"/>
    </location>
</feature>
<sequence>MKKIVWIISSVVALVLLIGIISFSWIYQIAMGQKEQGHEAAIERAKEQAKIVQVEQVETFVGKEKQFIVEGKNKQNETTYVWVPASKKEKVIAKKAKEGITSNQAVQAVQKENTVSKVKDVKLAREGDVLLWEVTYLNENNQYSFSYVDFTTGRVEKNLTP</sequence>
<evidence type="ECO:0000256" key="1">
    <source>
        <dbReference type="SAM" id="Phobius"/>
    </source>
</evidence>
<dbReference type="Gene3D" id="3.10.450.40">
    <property type="match status" value="2"/>
</dbReference>
<evidence type="ECO:0000313" key="4">
    <source>
        <dbReference type="EMBL" id="KEP27354.1"/>
    </source>
</evidence>
<organism evidence="4 5">
    <name type="scientific">Bacillus zhangzhouensis</name>
    <dbReference type="NCBI Taxonomy" id="1178540"/>
    <lineage>
        <taxon>Bacteria</taxon>
        <taxon>Bacillati</taxon>
        <taxon>Bacillota</taxon>
        <taxon>Bacilli</taxon>
        <taxon>Bacillales</taxon>
        <taxon>Bacillaceae</taxon>
        <taxon>Bacillus</taxon>
    </lineage>
</organism>
<dbReference type="InterPro" id="IPR041401">
    <property type="entry name" value="TseB-like_dom"/>
</dbReference>
<evidence type="ECO:0000259" key="2">
    <source>
        <dbReference type="Pfam" id="PF03413"/>
    </source>
</evidence>
<dbReference type="InterPro" id="IPR046350">
    <property type="entry name" value="Cystatin_sf"/>
</dbReference>
<keyword evidence="1" id="KW-0812">Transmembrane</keyword>
<reference evidence="4 5" key="1">
    <citation type="submission" date="2012-09" db="EMBL/GenBank/DDBJ databases">
        <title>Genome Sequence of Bacillus sp. DW5-4.</title>
        <authorList>
            <person name="Lai Q."/>
            <person name="Liu Y."/>
            <person name="Shao Z."/>
        </authorList>
    </citation>
    <scope>NUCLEOTIDE SEQUENCE [LARGE SCALE GENOMIC DNA]</scope>
    <source>
        <strain evidence="4 5">DW5-4</strain>
    </source>
</reference>
<dbReference type="RefSeq" id="WP_034318981.1">
    <property type="nucleotide sequence ID" value="NZ_JAVIKA010000003.1"/>
</dbReference>
<keyword evidence="5" id="KW-1185">Reference proteome</keyword>
<dbReference type="Pfam" id="PF17881">
    <property type="entry name" value="TseB"/>
    <property type="match status" value="1"/>
</dbReference>
<gene>
    <name evidence="4" type="ORF">BA70_13560</name>
</gene>
<evidence type="ECO:0000259" key="3">
    <source>
        <dbReference type="Pfam" id="PF17881"/>
    </source>
</evidence>
<dbReference type="OrthoDB" id="2381181at2"/>
<dbReference type="EMBL" id="JOTP01000004">
    <property type="protein sequence ID" value="KEP27354.1"/>
    <property type="molecule type" value="Genomic_DNA"/>
</dbReference>
<name>A0A081LDM8_9BACI</name>
<keyword evidence="1" id="KW-0472">Membrane</keyword>
<dbReference type="SUPFAM" id="SSF54403">
    <property type="entry name" value="Cystatin/monellin"/>
    <property type="match status" value="2"/>
</dbReference>
<dbReference type="AlphaFoldDB" id="A0A081LDM8"/>
<proteinExistence type="predicted"/>
<evidence type="ECO:0000313" key="5">
    <source>
        <dbReference type="Proteomes" id="UP000028091"/>
    </source>
</evidence>
<comment type="caution">
    <text evidence="4">The sequence shown here is derived from an EMBL/GenBank/DDBJ whole genome shotgun (WGS) entry which is preliminary data.</text>
</comment>
<dbReference type="Pfam" id="PF03413">
    <property type="entry name" value="PepSY"/>
    <property type="match status" value="1"/>
</dbReference>
<protein>
    <recommendedName>
        <fullName evidence="6">Peptidase M4</fullName>
    </recommendedName>
</protein>
<dbReference type="InterPro" id="IPR025711">
    <property type="entry name" value="PepSY"/>
</dbReference>